<comment type="subcellular location">
    <subcellularLocation>
        <location evidence="1">Membrane</location>
        <topology evidence="1">Multi-pass membrane protein</topology>
    </subcellularLocation>
</comment>
<feature type="transmembrane region" description="Helical" evidence="6">
    <location>
        <begin position="47"/>
        <end position="65"/>
    </location>
</feature>
<organism evidence="8 9">
    <name type="scientific">Oidiodendron maius (strain Zn)</name>
    <dbReference type="NCBI Taxonomy" id="913774"/>
    <lineage>
        <taxon>Eukaryota</taxon>
        <taxon>Fungi</taxon>
        <taxon>Dikarya</taxon>
        <taxon>Ascomycota</taxon>
        <taxon>Pezizomycotina</taxon>
        <taxon>Leotiomycetes</taxon>
        <taxon>Leotiomycetes incertae sedis</taxon>
        <taxon>Myxotrichaceae</taxon>
        <taxon>Oidiodendron</taxon>
    </lineage>
</organism>
<evidence type="ECO:0000256" key="2">
    <source>
        <dbReference type="ARBA" id="ARBA00022448"/>
    </source>
</evidence>
<keyword evidence="4 6" id="KW-1133">Transmembrane helix</keyword>
<dbReference type="InterPro" id="IPR011701">
    <property type="entry name" value="MFS"/>
</dbReference>
<sequence length="403" mass="43078">MGFENMLLTTTVKIVPGLPSILKRRAGVAPDKVLVGVLADKCRAKKVPFLAGLLIMAASTLMFFFGTSFNVLVVARLLQGSAAAFIWTAGPTYINGRVGTDQMGTAMAWITMGSSVGEVTGPVTGGLLYEKYGHFALLTVAVGIIMVDIVLRFIMEEDDSAVQSLPKDISDERTPMLPQPTLYQPEASRSRLIIILLSNGDFIASLWVGFMTAVIRTALEMMIPISLPLIFNWSESYGGFVLLCLIGPSLLGPVIGNLTSAIGPRYPSAFSFLVLGPIFVVFGFATENTLFSKAVFCLCVLGIGTASFIALISHWCAISMLADNSAKANQQDRKRVPTDGAGKIYALMNIATAAGLLLGPIWADLVAEKWGWLGMCISFAAIAVLSGVIEAFAWRGMQAVFAV</sequence>
<dbReference type="EMBL" id="KN832870">
    <property type="protein sequence ID" value="KIN07848.1"/>
    <property type="molecule type" value="Genomic_DNA"/>
</dbReference>
<evidence type="ECO:0000256" key="4">
    <source>
        <dbReference type="ARBA" id="ARBA00022989"/>
    </source>
</evidence>
<evidence type="ECO:0000313" key="9">
    <source>
        <dbReference type="Proteomes" id="UP000054321"/>
    </source>
</evidence>
<dbReference type="Proteomes" id="UP000054321">
    <property type="component" value="Unassembled WGS sequence"/>
</dbReference>
<feature type="transmembrane region" description="Helical" evidence="6">
    <location>
        <begin position="135"/>
        <end position="155"/>
    </location>
</feature>
<proteinExistence type="predicted"/>
<name>A0A0C3E0K0_OIDMZ</name>
<reference evidence="8 9" key="1">
    <citation type="submission" date="2014-04" db="EMBL/GenBank/DDBJ databases">
        <authorList>
            <consortium name="DOE Joint Genome Institute"/>
            <person name="Kuo A."/>
            <person name="Martino E."/>
            <person name="Perotto S."/>
            <person name="Kohler A."/>
            <person name="Nagy L.G."/>
            <person name="Floudas D."/>
            <person name="Copeland A."/>
            <person name="Barry K.W."/>
            <person name="Cichocki N."/>
            <person name="Veneault-Fourrey C."/>
            <person name="LaButti K."/>
            <person name="Lindquist E.A."/>
            <person name="Lipzen A."/>
            <person name="Lundell T."/>
            <person name="Morin E."/>
            <person name="Murat C."/>
            <person name="Sun H."/>
            <person name="Tunlid A."/>
            <person name="Henrissat B."/>
            <person name="Grigoriev I.V."/>
            <person name="Hibbett D.S."/>
            <person name="Martin F."/>
            <person name="Nordberg H.P."/>
            <person name="Cantor M.N."/>
            <person name="Hua S.X."/>
        </authorList>
    </citation>
    <scope>NUCLEOTIDE SEQUENCE [LARGE SCALE GENOMIC DNA]</scope>
    <source>
        <strain evidence="8 9">Zn</strain>
    </source>
</reference>
<evidence type="ECO:0000259" key="7">
    <source>
        <dbReference type="PROSITE" id="PS50850"/>
    </source>
</evidence>
<evidence type="ECO:0000313" key="8">
    <source>
        <dbReference type="EMBL" id="KIN07848.1"/>
    </source>
</evidence>
<keyword evidence="2" id="KW-0813">Transport</keyword>
<evidence type="ECO:0000256" key="3">
    <source>
        <dbReference type="ARBA" id="ARBA00022692"/>
    </source>
</evidence>
<dbReference type="HOGENOM" id="CLU_001265_51_4_1"/>
<feature type="transmembrane region" description="Helical" evidence="6">
    <location>
        <begin position="369"/>
        <end position="389"/>
    </location>
</feature>
<dbReference type="GO" id="GO:0022857">
    <property type="term" value="F:transmembrane transporter activity"/>
    <property type="evidence" value="ECO:0007669"/>
    <property type="project" value="InterPro"/>
</dbReference>
<dbReference type="OrthoDB" id="5086884at2759"/>
<dbReference type="Gene3D" id="1.20.1250.20">
    <property type="entry name" value="MFS general substrate transporter like domains"/>
    <property type="match status" value="1"/>
</dbReference>
<dbReference type="PANTHER" id="PTHR23506:SF23">
    <property type="entry name" value="GH10249P"/>
    <property type="match status" value="1"/>
</dbReference>
<dbReference type="InParanoid" id="A0A0C3E0K0"/>
<feature type="domain" description="Major facilitator superfamily (MFS) profile" evidence="7">
    <location>
        <begin position="193"/>
        <end position="403"/>
    </location>
</feature>
<dbReference type="InterPro" id="IPR020846">
    <property type="entry name" value="MFS_dom"/>
</dbReference>
<protein>
    <recommendedName>
        <fullName evidence="7">Major facilitator superfamily (MFS) profile domain-containing protein</fullName>
    </recommendedName>
</protein>
<dbReference type="STRING" id="913774.A0A0C3E0K0"/>
<feature type="transmembrane region" description="Helical" evidence="6">
    <location>
        <begin position="236"/>
        <end position="256"/>
    </location>
</feature>
<dbReference type="GO" id="GO:0016020">
    <property type="term" value="C:membrane"/>
    <property type="evidence" value="ECO:0007669"/>
    <property type="project" value="UniProtKB-SubCell"/>
</dbReference>
<keyword evidence="9" id="KW-1185">Reference proteome</keyword>
<dbReference type="Pfam" id="PF07690">
    <property type="entry name" value="MFS_1"/>
    <property type="match status" value="1"/>
</dbReference>
<dbReference type="InterPro" id="IPR036259">
    <property type="entry name" value="MFS_trans_sf"/>
</dbReference>
<dbReference type="PANTHER" id="PTHR23506">
    <property type="entry name" value="GH10249P"/>
    <property type="match status" value="1"/>
</dbReference>
<feature type="transmembrane region" description="Helical" evidence="6">
    <location>
        <begin position="291"/>
        <end position="323"/>
    </location>
</feature>
<dbReference type="InterPro" id="IPR050930">
    <property type="entry name" value="MFS_Vesicular_Transporter"/>
</dbReference>
<feature type="transmembrane region" description="Helical" evidence="6">
    <location>
        <begin position="268"/>
        <end position="285"/>
    </location>
</feature>
<reference evidence="9" key="2">
    <citation type="submission" date="2015-01" db="EMBL/GenBank/DDBJ databases">
        <title>Evolutionary Origins and Diversification of the Mycorrhizal Mutualists.</title>
        <authorList>
            <consortium name="DOE Joint Genome Institute"/>
            <consortium name="Mycorrhizal Genomics Consortium"/>
            <person name="Kohler A."/>
            <person name="Kuo A."/>
            <person name="Nagy L.G."/>
            <person name="Floudas D."/>
            <person name="Copeland A."/>
            <person name="Barry K.W."/>
            <person name="Cichocki N."/>
            <person name="Veneault-Fourrey C."/>
            <person name="LaButti K."/>
            <person name="Lindquist E.A."/>
            <person name="Lipzen A."/>
            <person name="Lundell T."/>
            <person name="Morin E."/>
            <person name="Murat C."/>
            <person name="Riley R."/>
            <person name="Ohm R."/>
            <person name="Sun H."/>
            <person name="Tunlid A."/>
            <person name="Henrissat B."/>
            <person name="Grigoriev I.V."/>
            <person name="Hibbett D.S."/>
            <person name="Martin F."/>
        </authorList>
    </citation>
    <scope>NUCLEOTIDE SEQUENCE [LARGE SCALE GENOMIC DNA]</scope>
    <source>
        <strain evidence="9">Zn</strain>
    </source>
</reference>
<evidence type="ECO:0000256" key="1">
    <source>
        <dbReference type="ARBA" id="ARBA00004141"/>
    </source>
</evidence>
<dbReference type="PROSITE" id="PS50850">
    <property type="entry name" value="MFS"/>
    <property type="match status" value="1"/>
</dbReference>
<evidence type="ECO:0000256" key="6">
    <source>
        <dbReference type="SAM" id="Phobius"/>
    </source>
</evidence>
<feature type="transmembrane region" description="Helical" evidence="6">
    <location>
        <begin position="344"/>
        <end position="363"/>
    </location>
</feature>
<keyword evidence="3 6" id="KW-0812">Transmembrane</keyword>
<gene>
    <name evidence="8" type="ORF">OIDMADRAFT_140361</name>
</gene>
<evidence type="ECO:0000256" key="5">
    <source>
        <dbReference type="ARBA" id="ARBA00023136"/>
    </source>
</evidence>
<feature type="transmembrane region" description="Helical" evidence="6">
    <location>
        <begin position="192"/>
        <end position="216"/>
    </location>
</feature>
<dbReference type="AlphaFoldDB" id="A0A0C3E0K0"/>
<dbReference type="SUPFAM" id="SSF103473">
    <property type="entry name" value="MFS general substrate transporter"/>
    <property type="match status" value="1"/>
</dbReference>
<keyword evidence="5 6" id="KW-0472">Membrane</keyword>
<accession>A0A0C3E0K0</accession>